<evidence type="ECO:0000256" key="1">
    <source>
        <dbReference type="SAM" id="MobiDB-lite"/>
    </source>
</evidence>
<sequence>MDGCAHGGLLWERGGQGREAGREGRGDEGQRRGGRKGGGGGKGEIGTVVLLALHSRTRVGSRHRPAPQLTS</sequence>
<feature type="compositionally biased region" description="Basic and acidic residues" evidence="1">
    <location>
        <begin position="15"/>
        <end position="31"/>
    </location>
</feature>
<organism evidence="2 3">
    <name type="scientific">Streptomyces viridochromogenes (strain DSM 40736 / JCM 4977 / BCRC 1201 / Tue 494)</name>
    <dbReference type="NCBI Taxonomy" id="591159"/>
    <lineage>
        <taxon>Bacteria</taxon>
        <taxon>Bacillati</taxon>
        <taxon>Actinomycetota</taxon>
        <taxon>Actinomycetes</taxon>
        <taxon>Kitasatosporales</taxon>
        <taxon>Streptomycetaceae</taxon>
        <taxon>Streptomyces</taxon>
    </lineage>
</organism>
<dbReference type="AlphaFoldDB" id="D9XH34"/>
<evidence type="ECO:0000313" key="2">
    <source>
        <dbReference type="EMBL" id="EFL32827.1"/>
    </source>
</evidence>
<evidence type="ECO:0000313" key="3">
    <source>
        <dbReference type="Proteomes" id="UP000004184"/>
    </source>
</evidence>
<dbReference type="STRING" id="591159.SSQG_03345"/>
<proteinExistence type="predicted"/>
<name>D9XH34_STRVT</name>
<gene>
    <name evidence="2" type="ORF">SSQG_03345</name>
</gene>
<reference evidence="3" key="1">
    <citation type="submission" date="2009-02" db="EMBL/GenBank/DDBJ databases">
        <title>Annotation of Streptomyces viridochromogenes strain DSM 40736.</title>
        <authorList>
            <consortium name="The Broad Institute Genome Sequencing Platform"/>
            <consortium name="Broad Institute Microbial Sequencing Center"/>
            <person name="Fischbach M."/>
            <person name="Godfrey P."/>
            <person name="Ward D."/>
            <person name="Young S."/>
            <person name="Zeng Q."/>
            <person name="Koehrsen M."/>
            <person name="Alvarado L."/>
            <person name="Berlin A.M."/>
            <person name="Bochicchio J."/>
            <person name="Borenstein D."/>
            <person name="Chapman S.B."/>
            <person name="Chen Z."/>
            <person name="Engels R."/>
            <person name="Freedman E."/>
            <person name="Gellesch M."/>
            <person name="Goldberg J."/>
            <person name="Griggs A."/>
            <person name="Gujja S."/>
            <person name="Heilman E.R."/>
            <person name="Heiman D.I."/>
            <person name="Hepburn T.A."/>
            <person name="Howarth C."/>
            <person name="Jen D."/>
            <person name="Larson L."/>
            <person name="Lewis B."/>
            <person name="Mehta T."/>
            <person name="Park D."/>
            <person name="Pearson M."/>
            <person name="Richards J."/>
            <person name="Roberts A."/>
            <person name="Saif S."/>
            <person name="Shea T.D."/>
            <person name="Shenoy N."/>
            <person name="Sisk P."/>
            <person name="Stolte C."/>
            <person name="Sykes S.N."/>
            <person name="Thomson T."/>
            <person name="Walk T."/>
            <person name="White J."/>
            <person name="Yandava C."/>
            <person name="Straight P."/>
            <person name="Clardy J."/>
            <person name="Hung D."/>
            <person name="Kolter R."/>
            <person name="Mekalanos J."/>
            <person name="Walker S."/>
            <person name="Walsh C.T."/>
            <person name="Wieland-Brown L.C."/>
            <person name="Haas B."/>
            <person name="Nusbaum C."/>
            <person name="Birren B."/>
        </authorList>
    </citation>
    <scope>NUCLEOTIDE SEQUENCE [LARGE SCALE GENOMIC DNA]</scope>
    <source>
        <strain evidence="3">DSM 40736 / JCM 4977 / BCRC 1201 / Tue 494</strain>
    </source>
</reference>
<dbReference type="HOGENOM" id="CLU_2738487_0_0_11"/>
<feature type="region of interest" description="Disordered" evidence="1">
    <location>
        <begin position="1"/>
        <end position="46"/>
    </location>
</feature>
<dbReference type="EMBL" id="GG657757">
    <property type="protein sequence ID" value="EFL32827.1"/>
    <property type="molecule type" value="Genomic_DNA"/>
</dbReference>
<protein>
    <submittedName>
        <fullName evidence="2">Predicted protein</fullName>
    </submittedName>
</protein>
<keyword evidence="3" id="KW-1185">Reference proteome</keyword>
<accession>D9XH34</accession>
<dbReference type="Proteomes" id="UP000004184">
    <property type="component" value="Unassembled WGS sequence"/>
</dbReference>